<dbReference type="STRING" id="1125847.NT26_1454"/>
<gene>
    <name evidence="1" type="ORF">NT26_1454</name>
</gene>
<dbReference type="RefSeq" id="WP_162197782.1">
    <property type="nucleotide sequence ID" value="NZ_FO082820.1"/>
</dbReference>
<protein>
    <submittedName>
        <fullName evidence="1">Putative Phage P2 GpU</fullName>
    </submittedName>
</protein>
<dbReference type="InterPro" id="IPR009734">
    <property type="entry name" value="Myoviridae_GpU"/>
</dbReference>
<proteinExistence type="predicted"/>
<keyword evidence="2" id="KW-1185">Reference proteome</keyword>
<sequence length="153" mass="16748">MAWGPYRFTVPNYSVETIRRSVQPRVEPQPVIGATPPLHKLGPGNEVINLESTFHPHHFNKRGLTQLAAVRQAVNALTPLPLVHINGNGMNIFGMWTAISIDDEETIFDTHGTPCMVVANLSLMREDPSPARSLAIQAAVAGINFSLSLRLGF</sequence>
<reference evidence="1 2" key="1">
    <citation type="journal article" date="2013" name="Genome Biol. Evol.">
        <title>Life in an arsenic-containing gold mine: genome and physiology of the autotrophic arsenite-oxidizing bacterium rhizobium sp. NT-26.</title>
        <authorList>
            <person name="Andres J."/>
            <person name="Arsene-Ploetze F."/>
            <person name="Barbe V."/>
            <person name="Brochier-Armanet C."/>
            <person name="Cleiss-Arnold J."/>
            <person name="Coppee J.Y."/>
            <person name="Dillies M.A."/>
            <person name="Geist"/>
            <person name="L"/>
            <person name="Joublin A."/>
            <person name="Koechler S."/>
            <person name="Lassalle F."/>
            <person name="Marchal M."/>
            <person name="Medigue C."/>
            <person name="Muller D."/>
            <person name="Nesme X."/>
            <person name="Plewniak F."/>
            <person name="Proux C."/>
            <person name="Ramirez-Bahena M.H."/>
            <person name="Schenowitz C."/>
            <person name="Sismeiro O."/>
            <person name="Vallenet D."/>
            <person name="Santini J.M."/>
            <person name="Bertin P.N."/>
        </authorList>
    </citation>
    <scope>NUCLEOTIDE SEQUENCE [LARGE SCALE GENOMIC DNA]</scope>
    <source>
        <strain evidence="1 2">NT-26</strain>
    </source>
</reference>
<dbReference type="Proteomes" id="UP000010792">
    <property type="component" value="Chromosome"/>
</dbReference>
<name>L0NDK6_9HYPH</name>
<dbReference type="Pfam" id="PF06995">
    <property type="entry name" value="Phage_P2_GpU"/>
    <property type="match status" value="1"/>
</dbReference>
<organism evidence="1 2">
    <name type="scientific">Pseudorhizobium banfieldiae</name>
    <dbReference type="NCBI Taxonomy" id="1125847"/>
    <lineage>
        <taxon>Bacteria</taxon>
        <taxon>Pseudomonadati</taxon>
        <taxon>Pseudomonadota</taxon>
        <taxon>Alphaproteobacteria</taxon>
        <taxon>Hyphomicrobiales</taxon>
        <taxon>Rhizobiaceae</taxon>
        <taxon>Rhizobium/Agrobacterium group</taxon>
        <taxon>Pseudorhizobium</taxon>
    </lineage>
</organism>
<accession>L0NDK6</accession>
<evidence type="ECO:0000313" key="1">
    <source>
        <dbReference type="EMBL" id="CCF19178.1"/>
    </source>
</evidence>
<evidence type="ECO:0000313" key="2">
    <source>
        <dbReference type="Proteomes" id="UP000010792"/>
    </source>
</evidence>
<dbReference type="AlphaFoldDB" id="L0NDK6"/>
<dbReference type="EMBL" id="FO082820">
    <property type="protein sequence ID" value="CCF19178.1"/>
    <property type="molecule type" value="Genomic_DNA"/>
</dbReference>
<dbReference type="KEGG" id="rht:NT26_1454"/>